<reference evidence="2 3" key="1">
    <citation type="submission" date="2020-07" db="EMBL/GenBank/DDBJ databases">
        <authorList>
            <person name="Criscuolo A."/>
        </authorList>
    </citation>
    <scope>NUCLEOTIDE SEQUENCE [LARGE SCALE GENOMIC DNA]</scope>
    <source>
        <strain evidence="2">CIP107946</strain>
    </source>
</reference>
<organism evidence="2 3">
    <name type="scientific">Phocicoccus pinnipedialis</name>
    <dbReference type="NCBI Taxonomy" id="110845"/>
    <lineage>
        <taxon>Bacteria</taxon>
        <taxon>Bacillati</taxon>
        <taxon>Bacillota</taxon>
        <taxon>Bacilli</taxon>
        <taxon>Bacillales</taxon>
        <taxon>Salinicoccaceae</taxon>
        <taxon>Phocicoccus</taxon>
    </lineage>
</organism>
<dbReference type="EMBL" id="CAJEWB010000005">
    <property type="protein sequence ID" value="CAD2072445.1"/>
    <property type="molecule type" value="Genomic_DNA"/>
</dbReference>
<dbReference type="Proteomes" id="UP000588186">
    <property type="component" value="Unassembled WGS sequence"/>
</dbReference>
<sequence length="105" mass="11847">MTILTTLLLLMYLTVSMFTILFIRSKLFDALRIVSGIVFLVMIIAFILPVIGTDKYLILSLAIAIISSIEITSFKQYKGDDKRLFLIHAFTVAMSLVLIILLFTV</sequence>
<accession>A0A6V7R600</accession>
<evidence type="ECO:0000256" key="1">
    <source>
        <dbReference type="SAM" id="Phobius"/>
    </source>
</evidence>
<gene>
    <name evidence="2" type="ORF">JEOPIN946_00527</name>
</gene>
<feature type="transmembrane region" description="Helical" evidence="1">
    <location>
        <begin position="30"/>
        <end position="50"/>
    </location>
</feature>
<evidence type="ECO:0008006" key="4">
    <source>
        <dbReference type="Google" id="ProtNLM"/>
    </source>
</evidence>
<feature type="transmembrane region" description="Helical" evidence="1">
    <location>
        <begin position="6"/>
        <end position="23"/>
    </location>
</feature>
<keyword evidence="1" id="KW-0472">Membrane</keyword>
<feature type="transmembrane region" description="Helical" evidence="1">
    <location>
        <begin position="84"/>
        <end position="103"/>
    </location>
</feature>
<evidence type="ECO:0000313" key="2">
    <source>
        <dbReference type="EMBL" id="CAD2072445.1"/>
    </source>
</evidence>
<protein>
    <recommendedName>
        <fullName evidence="4">DUF1516 family protein</fullName>
    </recommendedName>
</protein>
<comment type="caution">
    <text evidence="2">The sequence shown here is derived from an EMBL/GenBank/DDBJ whole genome shotgun (WGS) entry which is preliminary data.</text>
</comment>
<dbReference type="AlphaFoldDB" id="A0A6V7R600"/>
<feature type="transmembrane region" description="Helical" evidence="1">
    <location>
        <begin position="56"/>
        <end position="72"/>
    </location>
</feature>
<keyword evidence="1" id="KW-0812">Transmembrane</keyword>
<proteinExistence type="predicted"/>
<keyword evidence="1" id="KW-1133">Transmembrane helix</keyword>
<keyword evidence="3" id="KW-1185">Reference proteome</keyword>
<dbReference type="RefSeq" id="WP_332841017.1">
    <property type="nucleotide sequence ID" value="NZ_CBCSFO010000002.1"/>
</dbReference>
<name>A0A6V7R600_9BACL</name>
<evidence type="ECO:0000313" key="3">
    <source>
        <dbReference type="Proteomes" id="UP000588186"/>
    </source>
</evidence>